<feature type="chain" id="PRO_5040301347" evidence="1">
    <location>
        <begin position="19"/>
        <end position="112"/>
    </location>
</feature>
<dbReference type="RefSeq" id="WP_002987293.1">
    <property type="nucleotide sequence ID" value="NZ_CP068108.1"/>
</dbReference>
<dbReference type="Proteomes" id="UP000596202">
    <property type="component" value="Chromosome"/>
</dbReference>
<name>A0A9Q6ZDG9_MYROD</name>
<evidence type="ECO:0000313" key="2">
    <source>
        <dbReference type="EMBL" id="QQT99334.1"/>
    </source>
</evidence>
<accession>A0A9Q6ZDG9</accession>
<dbReference type="AlphaFoldDB" id="A0A9Q6ZDG9"/>
<reference evidence="2 3" key="1">
    <citation type="submission" date="2021-01" db="EMBL/GenBank/DDBJ databases">
        <title>FDA dAtabase for Regulatory Grade micrObial Sequences (FDA-ARGOS): Supporting development and validation of Infectious Disease Dx tests.</title>
        <authorList>
            <person name="Sproer C."/>
            <person name="Gronow S."/>
            <person name="Severitt S."/>
            <person name="Schroder I."/>
            <person name="Tallon L."/>
            <person name="Sadzewicz L."/>
            <person name="Zhao X."/>
            <person name="Boylan J."/>
            <person name="Ott S."/>
            <person name="Bowen H."/>
            <person name="Vavikolanu K."/>
            <person name="Mehta A."/>
            <person name="Aluvathingal J."/>
            <person name="Nadendla S."/>
            <person name="Lowell S."/>
            <person name="Myers T."/>
            <person name="Yan Y."/>
            <person name="Sichtig H."/>
        </authorList>
    </citation>
    <scope>NUCLEOTIDE SEQUENCE [LARGE SCALE GENOMIC DNA]</scope>
    <source>
        <strain evidence="2 3">FDAARGOS_1131</strain>
    </source>
</reference>
<protein>
    <submittedName>
        <fullName evidence="2">Uncharacterized protein</fullName>
    </submittedName>
</protein>
<sequence>MKKFLLGFALTLSMGAFAQNTIPVIPGPYPVIVYEAELYACDNNGTPITDPYNIQYTKYNVYLSYPVYPNERIEAPHITLQKNLCSTGMVQESNNVSILSIEYSKPRPLELK</sequence>
<proteinExistence type="predicted"/>
<organism evidence="2 3">
    <name type="scientific">Myroides odoratus</name>
    <name type="common">Flavobacterium odoratum</name>
    <dbReference type="NCBI Taxonomy" id="256"/>
    <lineage>
        <taxon>Bacteria</taxon>
        <taxon>Pseudomonadati</taxon>
        <taxon>Bacteroidota</taxon>
        <taxon>Flavobacteriia</taxon>
        <taxon>Flavobacteriales</taxon>
        <taxon>Flavobacteriaceae</taxon>
        <taxon>Myroides</taxon>
    </lineage>
</organism>
<dbReference type="GeneID" id="93528813"/>
<evidence type="ECO:0000313" key="3">
    <source>
        <dbReference type="Proteomes" id="UP000596202"/>
    </source>
</evidence>
<evidence type="ECO:0000256" key="1">
    <source>
        <dbReference type="SAM" id="SignalP"/>
    </source>
</evidence>
<dbReference type="EMBL" id="CP068108">
    <property type="protein sequence ID" value="QQT99334.1"/>
    <property type="molecule type" value="Genomic_DNA"/>
</dbReference>
<feature type="signal peptide" evidence="1">
    <location>
        <begin position="1"/>
        <end position="18"/>
    </location>
</feature>
<keyword evidence="1" id="KW-0732">Signal</keyword>
<gene>
    <name evidence="2" type="ORF">I6I88_14150</name>
</gene>